<dbReference type="InterPro" id="IPR016181">
    <property type="entry name" value="Acyl_CoA_acyltransferase"/>
</dbReference>
<dbReference type="InterPro" id="IPR000835">
    <property type="entry name" value="HTH_MarR-typ"/>
</dbReference>
<evidence type="ECO:0000313" key="5">
    <source>
        <dbReference type="EMBL" id="WQQ27747.1"/>
    </source>
</evidence>
<name>A0ABZ0ZU41_9ACTN</name>
<organism evidence="5 6">
    <name type="scientific">Nocardioides bizhenqiangii</name>
    <dbReference type="NCBI Taxonomy" id="3095076"/>
    <lineage>
        <taxon>Bacteria</taxon>
        <taxon>Bacillati</taxon>
        <taxon>Actinomycetota</taxon>
        <taxon>Actinomycetes</taxon>
        <taxon>Propionibacteriales</taxon>
        <taxon>Nocardioidaceae</taxon>
        <taxon>Nocardioides</taxon>
    </lineage>
</organism>
<gene>
    <name evidence="5" type="ORF">SHK19_05805</name>
</gene>
<proteinExistence type="predicted"/>
<dbReference type="Pfam" id="PF12802">
    <property type="entry name" value="MarR_2"/>
    <property type="match status" value="1"/>
</dbReference>
<dbReference type="SUPFAM" id="SSF55729">
    <property type="entry name" value="Acyl-CoA N-acyltransferases (Nat)"/>
    <property type="match status" value="1"/>
</dbReference>
<accession>A0ABZ0ZU41</accession>
<dbReference type="PANTHER" id="PTHR43877">
    <property type="entry name" value="AMINOALKYLPHOSPHONATE N-ACETYLTRANSFERASE-RELATED-RELATED"/>
    <property type="match status" value="1"/>
</dbReference>
<keyword evidence="2" id="KW-0012">Acyltransferase</keyword>
<evidence type="ECO:0000256" key="1">
    <source>
        <dbReference type="ARBA" id="ARBA00022679"/>
    </source>
</evidence>
<dbReference type="CDD" id="cd00090">
    <property type="entry name" value="HTH_ARSR"/>
    <property type="match status" value="1"/>
</dbReference>
<dbReference type="InterPro" id="IPR011991">
    <property type="entry name" value="ArsR-like_HTH"/>
</dbReference>
<keyword evidence="1" id="KW-0808">Transferase</keyword>
<dbReference type="PANTHER" id="PTHR43877:SF2">
    <property type="entry name" value="AMINOALKYLPHOSPHONATE N-ACETYLTRANSFERASE-RELATED"/>
    <property type="match status" value="1"/>
</dbReference>
<evidence type="ECO:0000313" key="6">
    <source>
        <dbReference type="Proteomes" id="UP001327225"/>
    </source>
</evidence>
<dbReference type="InterPro" id="IPR000182">
    <property type="entry name" value="GNAT_dom"/>
</dbReference>
<dbReference type="PROSITE" id="PS50995">
    <property type="entry name" value="HTH_MARR_2"/>
    <property type="match status" value="1"/>
</dbReference>
<dbReference type="CDD" id="cd04301">
    <property type="entry name" value="NAT_SF"/>
    <property type="match status" value="1"/>
</dbReference>
<dbReference type="SMART" id="SM00347">
    <property type="entry name" value="HTH_MARR"/>
    <property type="match status" value="1"/>
</dbReference>
<sequence length="301" mass="33157">MSTTAVLRRFNRTYTQRIGVLEESFLGTGRPLAVSRLLFEIGAGDPVDGVTVRDLRERLDLDSGHLSRMLRSLEAEGLVTTRPDPDDQRRRVVLLTDAGRGARQELDDRSEELATRIVAPLTDRQRERLAEALATADLLVRAATVRLREVAADDPGARVALGRYLAEIDERFPTGYAPGDPVAAAASGPGSTYVLASSDGEPVAYGGIRPAPAVDEHAIEIKRMWVHPDWRGAGLGSRMLRHLEALARERGCTRLVLDTNEVLAEAIAMYERSGYRAVPRYPGSDPHATHFFEKDVTDRPR</sequence>
<keyword evidence="6" id="KW-1185">Reference proteome</keyword>
<dbReference type="RefSeq" id="WP_322938090.1">
    <property type="nucleotide sequence ID" value="NZ_CP141059.1"/>
</dbReference>
<dbReference type="Proteomes" id="UP001327225">
    <property type="component" value="Chromosome"/>
</dbReference>
<protein>
    <submittedName>
        <fullName evidence="5">Helix-turn-helix domain-containing GNAT family N-acetyltransferase</fullName>
    </submittedName>
</protein>
<dbReference type="EMBL" id="CP141059">
    <property type="protein sequence ID" value="WQQ27747.1"/>
    <property type="molecule type" value="Genomic_DNA"/>
</dbReference>
<dbReference type="InterPro" id="IPR036388">
    <property type="entry name" value="WH-like_DNA-bd_sf"/>
</dbReference>
<dbReference type="PROSITE" id="PS51186">
    <property type="entry name" value="GNAT"/>
    <property type="match status" value="1"/>
</dbReference>
<feature type="domain" description="N-acetyltransferase" evidence="4">
    <location>
        <begin position="145"/>
        <end position="298"/>
    </location>
</feature>
<dbReference type="Gene3D" id="3.40.630.30">
    <property type="match status" value="1"/>
</dbReference>
<dbReference type="Pfam" id="PF00583">
    <property type="entry name" value="Acetyltransf_1"/>
    <property type="match status" value="1"/>
</dbReference>
<dbReference type="InterPro" id="IPR050832">
    <property type="entry name" value="Bact_Acetyltransf"/>
</dbReference>
<dbReference type="SUPFAM" id="SSF46785">
    <property type="entry name" value="Winged helix' DNA-binding domain"/>
    <property type="match status" value="1"/>
</dbReference>
<dbReference type="Gene3D" id="1.10.10.10">
    <property type="entry name" value="Winged helix-like DNA-binding domain superfamily/Winged helix DNA-binding domain"/>
    <property type="match status" value="1"/>
</dbReference>
<evidence type="ECO:0000256" key="2">
    <source>
        <dbReference type="ARBA" id="ARBA00023315"/>
    </source>
</evidence>
<evidence type="ECO:0000259" key="3">
    <source>
        <dbReference type="PROSITE" id="PS50995"/>
    </source>
</evidence>
<dbReference type="InterPro" id="IPR036390">
    <property type="entry name" value="WH_DNA-bd_sf"/>
</dbReference>
<evidence type="ECO:0000259" key="4">
    <source>
        <dbReference type="PROSITE" id="PS51186"/>
    </source>
</evidence>
<reference evidence="6" key="1">
    <citation type="submission" date="2023-12" db="EMBL/GenBank/DDBJ databases">
        <title>Novel species in genus Nocardioides.</title>
        <authorList>
            <person name="Zhou H."/>
        </authorList>
    </citation>
    <scope>NUCLEOTIDE SEQUENCE [LARGE SCALE GENOMIC DNA]</scope>
    <source>
        <strain evidence="6">HM61</strain>
    </source>
</reference>
<feature type="domain" description="HTH marR-type" evidence="3">
    <location>
        <begin position="1"/>
        <end position="138"/>
    </location>
</feature>